<accession>A0A8S9MVF3</accession>
<feature type="region of interest" description="Disordered" evidence="1">
    <location>
        <begin position="1"/>
        <end position="59"/>
    </location>
</feature>
<sequence length="59" mass="6171">MKQKDKHLSFDIYSTSHNPKSKSPDNEAPNASAGRSTSSPSSGNPVETSSVSGETGMES</sequence>
<comment type="caution">
    <text evidence="2">The sequence shown here is derived from an EMBL/GenBank/DDBJ whole genome shotgun (WGS) entry which is preliminary data.</text>
</comment>
<proteinExistence type="predicted"/>
<dbReference type="EMBL" id="QGKX02002183">
    <property type="protein sequence ID" value="KAF3485342.1"/>
    <property type="molecule type" value="Genomic_DNA"/>
</dbReference>
<dbReference type="AlphaFoldDB" id="A0A8S9MVF3"/>
<reference evidence="2" key="1">
    <citation type="submission" date="2019-12" db="EMBL/GenBank/DDBJ databases">
        <title>Genome sequencing and annotation of Brassica cretica.</title>
        <authorList>
            <person name="Studholme D.J."/>
            <person name="Sarris P."/>
        </authorList>
    </citation>
    <scope>NUCLEOTIDE SEQUENCE</scope>
    <source>
        <strain evidence="2">PFS-109/04</strain>
        <tissue evidence="2">Leaf</tissue>
    </source>
</reference>
<dbReference type="Proteomes" id="UP000712600">
    <property type="component" value="Unassembled WGS sequence"/>
</dbReference>
<evidence type="ECO:0000313" key="2">
    <source>
        <dbReference type="EMBL" id="KAF3485342.1"/>
    </source>
</evidence>
<protein>
    <submittedName>
        <fullName evidence="2">Uncharacterized protein</fullName>
    </submittedName>
</protein>
<evidence type="ECO:0000256" key="1">
    <source>
        <dbReference type="SAM" id="MobiDB-lite"/>
    </source>
</evidence>
<name>A0A8S9MVF3_BRACR</name>
<evidence type="ECO:0000313" key="3">
    <source>
        <dbReference type="Proteomes" id="UP000712600"/>
    </source>
</evidence>
<feature type="compositionally biased region" description="Low complexity" evidence="1">
    <location>
        <begin position="30"/>
        <end position="45"/>
    </location>
</feature>
<organism evidence="2 3">
    <name type="scientific">Brassica cretica</name>
    <name type="common">Mustard</name>
    <dbReference type="NCBI Taxonomy" id="69181"/>
    <lineage>
        <taxon>Eukaryota</taxon>
        <taxon>Viridiplantae</taxon>
        <taxon>Streptophyta</taxon>
        <taxon>Embryophyta</taxon>
        <taxon>Tracheophyta</taxon>
        <taxon>Spermatophyta</taxon>
        <taxon>Magnoliopsida</taxon>
        <taxon>eudicotyledons</taxon>
        <taxon>Gunneridae</taxon>
        <taxon>Pentapetalae</taxon>
        <taxon>rosids</taxon>
        <taxon>malvids</taxon>
        <taxon>Brassicales</taxon>
        <taxon>Brassicaceae</taxon>
        <taxon>Brassiceae</taxon>
        <taxon>Brassica</taxon>
    </lineage>
</organism>
<feature type="compositionally biased region" description="Polar residues" evidence="1">
    <location>
        <begin position="46"/>
        <end position="59"/>
    </location>
</feature>
<gene>
    <name evidence="2" type="ORF">F2Q69_00053254</name>
</gene>